<sequence>MYQMSQKAVKTNRWNSMQNAVGQYIVVALFIIHITFLYNLLFNTKFVEVTDPPLKGFSKQFLLMTYPQTVTPQRQAFSNKMHRRGMWHTPFDEKCININRLSNNALEWLYIILAISML</sequence>
<name>A0A8J6FDV2_ELECQ</name>
<keyword evidence="1" id="KW-0812">Transmembrane</keyword>
<evidence type="ECO:0000256" key="1">
    <source>
        <dbReference type="SAM" id="Phobius"/>
    </source>
</evidence>
<reference evidence="2" key="1">
    <citation type="thesis" date="2020" institute="ProQuest LLC" country="789 East Eisenhower Parkway, Ann Arbor, MI, USA">
        <title>Comparative Genomics and Chromosome Evolution.</title>
        <authorList>
            <person name="Mudd A.B."/>
        </authorList>
    </citation>
    <scope>NUCLEOTIDE SEQUENCE</scope>
    <source>
        <strain evidence="2">HN-11 Male</strain>
        <tissue evidence="2">Kidney and liver</tissue>
    </source>
</reference>
<evidence type="ECO:0000313" key="3">
    <source>
        <dbReference type="Proteomes" id="UP000770717"/>
    </source>
</evidence>
<dbReference type="EMBL" id="WNTK01000004">
    <property type="protein sequence ID" value="KAG9485878.1"/>
    <property type="molecule type" value="Genomic_DNA"/>
</dbReference>
<comment type="caution">
    <text evidence="2">The sequence shown here is derived from an EMBL/GenBank/DDBJ whole genome shotgun (WGS) entry which is preliminary data.</text>
</comment>
<keyword evidence="1" id="KW-1133">Transmembrane helix</keyword>
<gene>
    <name evidence="2" type="ORF">GDO78_008778</name>
</gene>
<protein>
    <submittedName>
        <fullName evidence="2">Uncharacterized protein</fullName>
    </submittedName>
</protein>
<proteinExistence type="predicted"/>
<accession>A0A8J6FDV2</accession>
<dbReference type="Proteomes" id="UP000770717">
    <property type="component" value="Unassembled WGS sequence"/>
</dbReference>
<dbReference type="AlphaFoldDB" id="A0A8J6FDV2"/>
<keyword evidence="1" id="KW-0472">Membrane</keyword>
<feature type="transmembrane region" description="Helical" evidence="1">
    <location>
        <begin position="21"/>
        <end position="41"/>
    </location>
</feature>
<evidence type="ECO:0000313" key="2">
    <source>
        <dbReference type="EMBL" id="KAG9485878.1"/>
    </source>
</evidence>
<keyword evidence="3" id="KW-1185">Reference proteome</keyword>
<organism evidence="2 3">
    <name type="scientific">Eleutherodactylus coqui</name>
    <name type="common">Puerto Rican coqui</name>
    <dbReference type="NCBI Taxonomy" id="57060"/>
    <lineage>
        <taxon>Eukaryota</taxon>
        <taxon>Metazoa</taxon>
        <taxon>Chordata</taxon>
        <taxon>Craniata</taxon>
        <taxon>Vertebrata</taxon>
        <taxon>Euteleostomi</taxon>
        <taxon>Amphibia</taxon>
        <taxon>Batrachia</taxon>
        <taxon>Anura</taxon>
        <taxon>Neobatrachia</taxon>
        <taxon>Hyloidea</taxon>
        <taxon>Eleutherodactylidae</taxon>
        <taxon>Eleutherodactylinae</taxon>
        <taxon>Eleutherodactylus</taxon>
        <taxon>Eleutherodactylus</taxon>
    </lineage>
</organism>